<dbReference type="Proteomes" id="UP000282433">
    <property type="component" value="Chromosome"/>
</dbReference>
<organism evidence="1 2">
    <name type="scientific">Klebsiella pneumoniae</name>
    <dbReference type="NCBI Taxonomy" id="573"/>
    <lineage>
        <taxon>Bacteria</taxon>
        <taxon>Pseudomonadati</taxon>
        <taxon>Pseudomonadota</taxon>
        <taxon>Gammaproteobacteria</taxon>
        <taxon>Enterobacterales</taxon>
        <taxon>Enterobacteriaceae</taxon>
        <taxon>Klebsiella/Raoultella group</taxon>
        <taxon>Klebsiella</taxon>
        <taxon>Klebsiella pneumoniae complex</taxon>
    </lineage>
</organism>
<proteinExistence type="predicted"/>
<protein>
    <submittedName>
        <fullName evidence="1">Putative dehydrogenase, NAD(P)-binding, starvation-sensing protein</fullName>
    </submittedName>
</protein>
<evidence type="ECO:0000313" key="2">
    <source>
        <dbReference type="Proteomes" id="UP000282433"/>
    </source>
</evidence>
<dbReference type="AlphaFoldDB" id="A0A3S4KH00"/>
<dbReference type="Gene3D" id="3.40.50.720">
    <property type="entry name" value="NAD(P)-binding Rossmann-like Domain"/>
    <property type="match status" value="1"/>
</dbReference>
<dbReference type="EMBL" id="LR134162">
    <property type="protein sequence ID" value="VEB02800.1"/>
    <property type="molecule type" value="Genomic_DNA"/>
</dbReference>
<dbReference type="SUPFAM" id="SSF50129">
    <property type="entry name" value="GroES-like"/>
    <property type="match status" value="1"/>
</dbReference>
<gene>
    <name evidence="1" type="ORF">NCTC13635_03141</name>
</gene>
<dbReference type="Gene3D" id="3.90.180.10">
    <property type="entry name" value="Medium-chain alcohol dehydrogenases, catalytic domain"/>
    <property type="match status" value="1"/>
</dbReference>
<accession>A0A3S4KH00</accession>
<evidence type="ECO:0000313" key="1">
    <source>
        <dbReference type="EMBL" id="VEB02800.1"/>
    </source>
</evidence>
<reference evidence="1 2" key="1">
    <citation type="submission" date="2018-12" db="EMBL/GenBank/DDBJ databases">
        <authorList>
            <consortium name="Pathogen Informatics"/>
        </authorList>
    </citation>
    <scope>NUCLEOTIDE SEQUENCE [LARGE SCALE GENOMIC DNA]</scope>
    <source>
        <strain evidence="1 2">NCTC13635</strain>
    </source>
</reference>
<sequence length="54" mass="5813">MPACPAKNAWRIPEAISDRQATMVEPFTIAANITAQLQPTAQDIALVYGAGRWG</sequence>
<name>A0A3S4KH00_KLEPN</name>
<dbReference type="InterPro" id="IPR011032">
    <property type="entry name" value="GroES-like_sf"/>
</dbReference>